<dbReference type="AlphaFoldDB" id="A0A1H6FWX5"/>
<dbReference type="Pfam" id="PF02347">
    <property type="entry name" value="GDC-P"/>
    <property type="match status" value="1"/>
</dbReference>
<dbReference type="InterPro" id="IPR023010">
    <property type="entry name" value="GcvPA"/>
</dbReference>
<dbReference type="PANTHER" id="PTHR42806:SF1">
    <property type="entry name" value="GLYCINE DEHYDROGENASE (DECARBOXYLATING)"/>
    <property type="match status" value="1"/>
</dbReference>
<accession>A0A1H6FWX5</accession>
<dbReference type="EMBL" id="FNWJ01000002">
    <property type="protein sequence ID" value="SEH15311.1"/>
    <property type="molecule type" value="Genomic_DNA"/>
</dbReference>
<keyword evidence="4" id="KW-1185">Reference proteome</keyword>
<dbReference type="InterPro" id="IPR015422">
    <property type="entry name" value="PyrdxlP-dep_Trfase_small"/>
</dbReference>
<dbReference type="InterPro" id="IPR015424">
    <property type="entry name" value="PyrdxlP-dep_Trfase"/>
</dbReference>
<sequence>MSGVRYTSAASGDRERMLATLGVASVEQLLSHEIPEEVRLRRPLELPAGASEGEVCDELRALAERNADADAWTVFAGAGMYDHYVPAVVDEIIRRSEFLTPYTPYQPEVSQGTLQVMFEFQTAICELTGLEVANAGVYDGPSAVAAAAYLVRLDNGRRRIVVSRAVHPHARETLATHARGFGMEVVETPLAADGRTDIARLAAAIDADTACVIVQQPNFLGSVEDLATLAQAAHEHGAAAVCVADPLTLGVLEAPGVLGFDVCVGEGQALGNHLQYGGPSFGFFAARERYLRRMPGRIAGRTRDVDGRPGYVLTLQTREQHIRRERATHNICTAQQLNALAGLVYLAWLGKAGIVELGELLARRAHFARAALGLEPINPGPVVREFAVRVPDLEALFARAYEQRVIPGVRLADFYPEYPDGLLVAVTERRSRADIERLAALVRETQPQAPSALPREGVPA</sequence>
<gene>
    <name evidence="3" type="ORF">SAMN02745716_1909</name>
</gene>
<dbReference type="Proteomes" id="UP000222056">
    <property type="component" value="Unassembled WGS sequence"/>
</dbReference>
<keyword evidence="1" id="KW-0560">Oxidoreductase</keyword>
<dbReference type="Gene3D" id="3.90.1150.10">
    <property type="entry name" value="Aspartate Aminotransferase, domain 1"/>
    <property type="match status" value="1"/>
</dbReference>
<dbReference type="PANTHER" id="PTHR42806">
    <property type="entry name" value="GLYCINE CLEAVAGE SYSTEM P-PROTEIN"/>
    <property type="match status" value="1"/>
</dbReference>
<dbReference type="RefSeq" id="WP_218138370.1">
    <property type="nucleotide sequence ID" value="NZ_FNWJ01000002.1"/>
</dbReference>
<protein>
    <submittedName>
        <fullName evidence="3">Glycine dehydrogenase subunit 1</fullName>
    </submittedName>
</protein>
<evidence type="ECO:0000256" key="1">
    <source>
        <dbReference type="ARBA" id="ARBA00023002"/>
    </source>
</evidence>
<dbReference type="STRING" id="29539.SAMN02745716_1909"/>
<name>A0A1H6FWX5_THEAL</name>
<dbReference type="NCBIfam" id="NF001696">
    <property type="entry name" value="PRK00451.1"/>
    <property type="match status" value="1"/>
</dbReference>
<dbReference type="InterPro" id="IPR015421">
    <property type="entry name" value="PyrdxlP-dep_Trfase_major"/>
</dbReference>
<evidence type="ECO:0000259" key="2">
    <source>
        <dbReference type="Pfam" id="PF02347"/>
    </source>
</evidence>
<evidence type="ECO:0000313" key="4">
    <source>
        <dbReference type="Proteomes" id="UP000222056"/>
    </source>
</evidence>
<evidence type="ECO:0000313" key="3">
    <source>
        <dbReference type="EMBL" id="SEH15311.1"/>
    </source>
</evidence>
<dbReference type="Gene3D" id="3.40.640.10">
    <property type="entry name" value="Type I PLP-dependent aspartate aminotransferase-like (Major domain)"/>
    <property type="match status" value="1"/>
</dbReference>
<dbReference type="SUPFAM" id="SSF53383">
    <property type="entry name" value="PLP-dependent transferases"/>
    <property type="match status" value="1"/>
</dbReference>
<dbReference type="GO" id="GO:0004375">
    <property type="term" value="F:glycine dehydrogenase (decarboxylating) activity"/>
    <property type="evidence" value="ECO:0007669"/>
    <property type="project" value="InterPro"/>
</dbReference>
<dbReference type="InterPro" id="IPR049315">
    <property type="entry name" value="GDC-P_N"/>
</dbReference>
<organism evidence="3 4">
    <name type="scientific">Thermoleophilum album</name>
    <dbReference type="NCBI Taxonomy" id="29539"/>
    <lineage>
        <taxon>Bacteria</taxon>
        <taxon>Bacillati</taxon>
        <taxon>Actinomycetota</taxon>
        <taxon>Thermoleophilia</taxon>
        <taxon>Thermoleophilales</taxon>
        <taxon>Thermoleophilaceae</taxon>
        <taxon>Thermoleophilum</taxon>
    </lineage>
</organism>
<feature type="domain" description="Glycine cleavage system P-protein N-terminal" evidence="2">
    <location>
        <begin position="5"/>
        <end position="439"/>
    </location>
</feature>
<dbReference type="PIRSF" id="PIRSF006815">
    <property type="entry name" value="GcvPA"/>
    <property type="match status" value="1"/>
</dbReference>
<dbReference type="GO" id="GO:0009116">
    <property type="term" value="P:nucleoside metabolic process"/>
    <property type="evidence" value="ECO:0007669"/>
    <property type="project" value="InterPro"/>
</dbReference>
<proteinExistence type="predicted"/>
<reference evidence="4" key="1">
    <citation type="submission" date="2016-10" db="EMBL/GenBank/DDBJ databases">
        <authorList>
            <person name="Varghese N."/>
            <person name="Submissions S."/>
        </authorList>
    </citation>
    <scope>NUCLEOTIDE SEQUENCE [LARGE SCALE GENOMIC DNA]</scope>
    <source>
        <strain evidence="4">ATCC 35263</strain>
    </source>
</reference>